<feature type="transmembrane region" description="Helical" evidence="8">
    <location>
        <begin position="143"/>
        <end position="161"/>
    </location>
</feature>
<evidence type="ECO:0000313" key="10">
    <source>
        <dbReference type="EMBL" id="KAL3421640.1"/>
    </source>
</evidence>
<comment type="pathway">
    <text evidence="2">Secondary metabolite biosynthesis.</text>
</comment>
<dbReference type="EMBL" id="JBFCZG010000005">
    <property type="protein sequence ID" value="KAL3421640.1"/>
    <property type="molecule type" value="Genomic_DNA"/>
</dbReference>
<dbReference type="InterPro" id="IPR032805">
    <property type="entry name" value="Wax_synthase_dom"/>
</dbReference>
<reference evidence="10 11" key="1">
    <citation type="submission" date="2024-06" db="EMBL/GenBank/DDBJ databases">
        <title>Complete genome of Phlyctema vagabunda strain 19-DSS-EL-015.</title>
        <authorList>
            <person name="Fiorenzani C."/>
        </authorList>
    </citation>
    <scope>NUCLEOTIDE SEQUENCE [LARGE SCALE GENOMIC DNA]</scope>
    <source>
        <strain evidence="10 11">19-DSS-EL-015</strain>
    </source>
</reference>
<keyword evidence="11" id="KW-1185">Reference proteome</keyword>
<evidence type="ECO:0000256" key="8">
    <source>
        <dbReference type="SAM" id="Phobius"/>
    </source>
</evidence>
<feature type="transmembrane region" description="Helical" evidence="8">
    <location>
        <begin position="112"/>
        <end position="131"/>
    </location>
</feature>
<evidence type="ECO:0000256" key="3">
    <source>
        <dbReference type="ARBA" id="ARBA00007282"/>
    </source>
</evidence>
<evidence type="ECO:0000256" key="4">
    <source>
        <dbReference type="ARBA" id="ARBA00022679"/>
    </source>
</evidence>
<evidence type="ECO:0000256" key="6">
    <source>
        <dbReference type="ARBA" id="ARBA00022989"/>
    </source>
</evidence>
<proteinExistence type="inferred from homology"/>
<protein>
    <submittedName>
        <fullName evidence="10">Tat pathway signal sequence</fullName>
    </submittedName>
</protein>
<evidence type="ECO:0000256" key="1">
    <source>
        <dbReference type="ARBA" id="ARBA00004141"/>
    </source>
</evidence>
<dbReference type="PANTHER" id="PTHR31595">
    <property type="entry name" value="LONG-CHAIN-ALCOHOL O-FATTY-ACYLTRANSFERASE 3-RELATED"/>
    <property type="match status" value="1"/>
</dbReference>
<keyword evidence="7 8" id="KW-0472">Membrane</keyword>
<keyword evidence="4" id="KW-0808">Transferase</keyword>
<evidence type="ECO:0000256" key="7">
    <source>
        <dbReference type="ARBA" id="ARBA00023136"/>
    </source>
</evidence>
<comment type="similarity">
    <text evidence="3">Belongs to the wax synthase family.</text>
</comment>
<dbReference type="InterPro" id="IPR044851">
    <property type="entry name" value="Wax_synthase"/>
</dbReference>
<evidence type="ECO:0000259" key="9">
    <source>
        <dbReference type="Pfam" id="PF13813"/>
    </source>
</evidence>
<dbReference type="Proteomes" id="UP001629113">
    <property type="component" value="Unassembled WGS sequence"/>
</dbReference>
<evidence type="ECO:0000256" key="5">
    <source>
        <dbReference type="ARBA" id="ARBA00022692"/>
    </source>
</evidence>
<feature type="transmembrane region" description="Helical" evidence="8">
    <location>
        <begin position="173"/>
        <end position="194"/>
    </location>
</feature>
<comment type="subcellular location">
    <subcellularLocation>
        <location evidence="1">Membrane</location>
        <topology evidence="1">Multi-pass membrane protein</topology>
    </subcellularLocation>
</comment>
<keyword evidence="5 8" id="KW-0812">Transmembrane</keyword>
<keyword evidence="6 8" id="KW-1133">Transmembrane helix</keyword>
<feature type="domain" description="Wax synthase" evidence="9">
    <location>
        <begin position="61"/>
        <end position="135"/>
    </location>
</feature>
<evidence type="ECO:0000256" key="2">
    <source>
        <dbReference type="ARBA" id="ARBA00005179"/>
    </source>
</evidence>
<accession>A0ABR4PED7</accession>
<gene>
    <name evidence="10" type="ORF">PVAG01_05796</name>
</gene>
<dbReference type="PANTHER" id="PTHR31595:SF57">
    <property type="entry name" value="OS04G0481900 PROTEIN"/>
    <property type="match status" value="1"/>
</dbReference>
<evidence type="ECO:0000313" key="11">
    <source>
        <dbReference type="Proteomes" id="UP001629113"/>
    </source>
</evidence>
<name>A0ABR4PED7_9HELO</name>
<dbReference type="Pfam" id="PF13813">
    <property type="entry name" value="MBOAT_2"/>
    <property type="match status" value="1"/>
</dbReference>
<sequence length="222" mass="24941">MLTQTIYQTAPGVRFFDLALGKQVLIAWATAFGGYADIELTYTLFSLVCVGSHLGSPESFPPIMGAFRRDAWSVRQMWGVCWHQMMRRPCGEAGRQVKRLLGLKTGGFASRYTQIGVAFVVSGLMHHLGAVKNRWDDGGTHQMLYFLMQPLAYIFEDLVISIGKQRGIKSSPVVKVIGYAWVFAWFSFSMRYMAAYQPLSWLEEEGLPSVVRPVLKTVSLSK</sequence>
<organism evidence="10 11">
    <name type="scientific">Phlyctema vagabunda</name>
    <dbReference type="NCBI Taxonomy" id="108571"/>
    <lineage>
        <taxon>Eukaryota</taxon>
        <taxon>Fungi</taxon>
        <taxon>Dikarya</taxon>
        <taxon>Ascomycota</taxon>
        <taxon>Pezizomycotina</taxon>
        <taxon>Leotiomycetes</taxon>
        <taxon>Helotiales</taxon>
        <taxon>Dermateaceae</taxon>
        <taxon>Phlyctema</taxon>
    </lineage>
</organism>
<comment type="caution">
    <text evidence="10">The sequence shown here is derived from an EMBL/GenBank/DDBJ whole genome shotgun (WGS) entry which is preliminary data.</text>
</comment>